<dbReference type="Gene3D" id="1.10.510.10">
    <property type="entry name" value="Transferase(Phosphotransferase) domain 1"/>
    <property type="match status" value="1"/>
</dbReference>
<dbReference type="Proteomes" id="UP000266643">
    <property type="component" value="Unassembled WGS sequence"/>
</dbReference>
<evidence type="ECO:0000259" key="1">
    <source>
        <dbReference type="Pfam" id="PF07714"/>
    </source>
</evidence>
<name>A0A397B2N2_APHAT</name>
<dbReference type="EMBL" id="QUSZ01004939">
    <property type="protein sequence ID" value="RHY11977.1"/>
    <property type="molecule type" value="Genomic_DNA"/>
</dbReference>
<evidence type="ECO:0000313" key="5">
    <source>
        <dbReference type="Proteomes" id="UP000265427"/>
    </source>
</evidence>
<dbReference type="Pfam" id="PF07714">
    <property type="entry name" value="PK_Tyr_Ser-Thr"/>
    <property type="match status" value="1"/>
</dbReference>
<proteinExistence type="predicted"/>
<dbReference type="Proteomes" id="UP000265427">
    <property type="component" value="Unassembled WGS sequence"/>
</dbReference>
<dbReference type="EMBL" id="QUTD01006320">
    <property type="protein sequence ID" value="RHY56065.1"/>
    <property type="molecule type" value="Genomic_DNA"/>
</dbReference>
<gene>
    <name evidence="3" type="ORF">DYB30_007878</name>
    <name evidence="4" type="ORF">DYB31_006276</name>
    <name evidence="2" type="ORF">DYB36_001950</name>
</gene>
<dbReference type="InterPro" id="IPR011009">
    <property type="entry name" value="Kinase-like_dom_sf"/>
</dbReference>
<evidence type="ECO:0000313" key="6">
    <source>
        <dbReference type="Proteomes" id="UP000266196"/>
    </source>
</evidence>
<dbReference type="InterPro" id="IPR001245">
    <property type="entry name" value="Ser-Thr/Tyr_kinase_cat_dom"/>
</dbReference>
<accession>A0A397B2N2</accession>
<dbReference type="EMBL" id="QUTE01016890">
    <property type="protein sequence ID" value="RHY95298.1"/>
    <property type="molecule type" value="Genomic_DNA"/>
</dbReference>
<evidence type="ECO:0000313" key="3">
    <source>
        <dbReference type="EMBL" id="RHY56065.1"/>
    </source>
</evidence>
<dbReference type="Proteomes" id="UP000266196">
    <property type="component" value="Unassembled WGS sequence"/>
</dbReference>
<evidence type="ECO:0000313" key="7">
    <source>
        <dbReference type="Proteomes" id="UP000266643"/>
    </source>
</evidence>
<comment type="caution">
    <text evidence="2">The sequence shown here is derived from an EMBL/GenBank/DDBJ whole genome shotgun (WGS) entry which is preliminary data.</text>
</comment>
<feature type="domain" description="Serine-threonine/tyrosine-protein kinase catalytic" evidence="1">
    <location>
        <begin position="10"/>
        <end position="86"/>
    </location>
</feature>
<protein>
    <recommendedName>
        <fullName evidence="1">Serine-threonine/tyrosine-protein kinase catalytic domain-containing protein</fullName>
    </recommendedName>
</protein>
<organism evidence="2 5">
    <name type="scientific">Aphanomyces astaci</name>
    <name type="common">Crayfish plague agent</name>
    <dbReference type="NCBI Taxonomy" id="112090"/>
    <lineage>
        <taxon>Eukaryota</taxon>
        <taxon>Sar</taxon>
        <taxon>Stramenopiles</taxon>
        <taxon>Oomycota</taxon>
        <taxon>Saprolegniomycetes</taxon>
        <taxon>Saprolegniales</taxon>
        <taxon>Verrucalvaceae</taxon>
        <taxon>Aphanomyces</taxon>
    </lineage>
</organism>
<reference evidence="5 6" key="1">
    <citation type="submission" date="2018-08" db="EMBL/GenBank/DDBJ databases">
        <title>Aphanomyces genome sequencing and annotation.</title>
        <authorList>
            <person name="Minardi D."/>
            <person name="Oidtmann B."/>
            <person name="Van Der Giezen M."/>
            <person name="Studholme D.J."/>
        </authorList>
    </citation>
    <scope>NUCLEOTIDE SEQUENCE [LARGE SCALE GENOMIC DNA]</scope>
    <source>
        <strain evidence="4 6">197901</strain>
        <strain evidence="3 7">D2</strain>
        <strain evidence="2 5">Kv</strain>
    </source>
</reference>
<dbReference type="GO" id="GO:0004672">
    <property type="term" value="F:protein kinase activity"/>
    <property type="evidence" value="ECO:0007669"/>
    <property type="project" value="InterPro"/>
</dbReference>
<evidence type="ECO:0000313" key="2">
    <source>
        <dbReference type="EMBL" id="RHY11977.1"/>
    </source>
</evidence>
<sequence length="96" mass="11027">MIFGGNSKSAVYGTPADVYSMTIALWHILVPWVPPWSGRSHFDVYTEIFQGHRPPLPDRLAPGLVDLLRRGWAPERRDRLPVDTMAKMVRELWLLT</sequence>
<dbReference type="AlphaFoldDB" id="A0A397B2N2"/>
<dbReference type="SUPFAM" id="SSF56112">
    <property type="entry name" value="Protein kinase-like (PK-like)"/>
    <property type="match status" value="1"/>
</dbReference>
<evidence type="ECO:0000313" key="4">
    <source>
        <dbReference type="EMBL" id="RHY95298.1"/>
    </source>
</evidence>
<dbReference type="VEuPathDB" id="FungiDB:H257_03183"/>